<proteinExistence type="predicted"/>
<reference evidence="2" key="1">
    <citation type="journal article" date="2023" name="Nat. Plants">
        <title>Single-cell RNA sequencing provides a high-resolution roadmap for understanding the multicellular compartmentation of specialized metabolism.</title>
        <authorList>
            <person name="Sun S."/>
            <person name="Shen X."/>
            <person name="Li Y."/>
            <person name="Li Y."/>
            <person name="Wang S."/>
            <person name="Li R."/>
            <person name="Zhang H."/>
            <person name="Shen G."/>
            <person name="Guo B."/>
            <person name="Wei J."/>
            <person name="Xu J."/>
            <person name="St-Pierre B."/>
            <person name="Chen S."/>
            <person name="Sun C."/>
        </authorList>
    </citation>
    <scope>NUCLEOTIDE SEQUENCE [LARGE SCALE GENOMIC DNA]</scope>
</reference>
<sequence>MGIFLPRRWLFFEKRLESGDLEGQVTTCKSLVTDITSRFASTSMAVANRTARAMGISIVTGILPTWTAPWHAKCKSTRFSALGSNSLVFSLRILFRSSNAYVFWFLHPQWLISPTDPSSTPPRIFPTVHRAPNSHADTAIVASKKEPTVADPKRLNIPCSVPFCAMAYPSAKLTRVKLSTYHSKKVPLPELVIHFSISIQFQN</sequence>
<organism evidence="1 2">
    <name type="scientific">Catharanthus roseus</name>
    <name type="common">Madagascar periwinkle</name>
    <name type="synonym">Vinca rosea</name>
    <dbReference type="NCBI Taxonomy" id="4058"/>
    <lineage>
        <taxon>Eukaryota</taxon>
        <taxon>Viridiplantae</taxon>
        <taxon>Streptophyta</taxon>
        <taxon>Embryophyta</taxon>
        <taxon>Tracheophyta</taxon>
        <taxon>Spermatophyta</taxon>
        <taxon>Magnoliopsida</taxon>
        <taxon>eudicotyledons</taxon>
        <taxon>Gunneridae</taxon>
        <taxon>Pentapetalae</taxon>
        <taxon>asterids</taxon>
        <taxon>lamiids</taxon>
        <taxon>Gentianales</taxon>
        <taxon>Apocynaceae</taxon>
        <taxon>Rauvolfioideae</taxon>
        <taxon>Vinceae</taxon>
        <taxon>Catharanthinae</taxon>
        <taxon>Catharanthus</taxon>
    </lineage>
</organism>
<accession>A0ACB9ZN95</accession>
<evidence type="ECO:0000313" key="2">
    <source>
        <dbReference type="Proteomes" id="UP001060085"/>
    </source>
</evidence>
<dbReference type="Proteomes" id="UP001060085">
    <property type="component" value="Linkage Group LG08"/>
</dbReference>
<gene>
    <name evidence="1" type="ORF">M9H77_34918</name>
</gene>
<name>A0ACB9ZN95_CATRO</name>
<comment type="caution">
    <text evidence="1">The sequence shown here is derived from an EMBL/GenBank/DDBJ whole genome shotgun (WGS) entry which is preliminary data.</text>
</comment>
<dbReference type="EMBL" id="CM044708">
    <property type="protein sequence ID" value="KAI5648913.1"/>
    <property type="molecule type" value="Genomic_DNA"/>
</dbReference>
<protein>
    <submittedName>
        <fullName evidence="1">Uncharacterized protein</fullName>
    </submittedName>
</protein>
<keyword evidence="2" id="KW-1185">Reference proteome</keyword>
<evidence type="ECO:0000313" key="1">
    <source>
        <dbReference type="EMBL" id="KAI5648913.1"/>
    </source>
</evidence>